<dbReference type="OrthoDB" id="9800707at2"/>
<accession>A0A1D8TS49</accession>
<protein>
    <submittedName>
        <fullName evidence="1">Uncharacterized protein</fullName>
    </submittedName>
</protein>
<sequence>MTKVEQIQAEIEALSKEDFVRLREWFAERDWLLWDKQLEADIADGKLDFLLEEAMTAKSEGKLQDL</sequence>
<dbReference type="STRING" id="1458985.BJP34_14245"/>
<proteinExistence type="predicted"/>
<dbReference type="AlphaFoldDB" id="A0A1D8TS49"/>
<evidence type="ECO:0000313" key="1">
    <source>
        <dbReference type="EMBL" id="AOX00459.1"/>
    </source>
</evidence>
<evidence type="ECO:0000313" key="2">
    <source>
        <dbReference type="Proteomes" id="UP000177870"/>
    </source>
</evidence>
<name>A0A1D8TS49_9CYAN</name>
<reference evidence="2" key="1">
    <citation type="submission" date="2016-10" db="EMBL/GenBank/DDBJ databases">
        <title>Comparative genomics uncovers the prolific and rare metabolic potential of the cyanobacterial genus Moorea.</title>
        <authorList>
            <person name="Leao T."/>
            <person name="Castelao G."/>
            <person name="Korobeynikov A."/>
            <person name="Monroe E.A."/>
            <person name="Podell S."/>
            <person name="Glukhov E."/>
            <person name="Allen E."/>
            <person name="Gerwick W.H."/>
            <person name="Gerwick L."/>
        </authorList>
    </citation>
    <scope>NUCLEOTIDE SEQUENCE [LARGE SCALE GENOMIC DNA]</scope>
    <source>
        <strain evidence="2">PAL-8-15-08-1</strain>
    </source>
</reference>
<dbReference type="Proteomes" id="UP000177870">
    <property type="component" value="Chromosome"/>
</dbReference>
<gene>
    <name evidence="1" type="ORF">BJP34_14245</name>
</gene>
<dbReference type="RefSeq" id="WP_070392920.1">
    <property type="nucleotide sequence ID" value="NZ_CP017599.1"/>
</dbReference>
<dbReference type="KEGG" id="mpro:BJP34_14245"/>
<organism evidence="1 2">
    <name type="scientific">Moorena producens PAL-8-15-08-1</name>
    <dbReference type="NCBI Taxonomy" id="1458985"/>
    <lineage>
        <taxon>Bacteria</taxon>
        <taxon>Bacillati</taxon>
        <taxon>Cyanobacteriota</taxon>
        <taxon>Cyanophyceae</taxon>
        <taxon>Coleofasciculales</taxon>
        <taxon>Coleofasciculaceae</taxon>
        <taxon>Moorena</taxon>
    </lineage>
</organism>
<dbReference type="EMBL" id="CP017599">
    <property type="protein sequence ID" value="AOX00459.1"/>
    <property type="molecule type" value="Genomic_DNA"/>
</dbReference>